<reference evidence="2 3" key="1">
    <citation type="journal article" date="2012" name="PLoS Pathog.">
        <title>Diverse lifestyles and strategies of plant pathogenesis encoded in the genomes of eighteen Dothideomycetes fungi.</title>
        <authorList>
            <person name="Ohm R.A."/>
            <person name="Feau N."/>
            <person name="Henrissat B."/>
            <person name="Schoch C.L."/>
            <person name="Horwitz B.A."/>
            <person name="Barry K.W."/>
            <person name="Condon B.J."/>
            <person name="Copeland A.C."/>
            <person name="Dhillon B."/>
            <person name="Glaser F."/>
            <person name="Hesse C.N."/>
            <person name="Kosti I."/>
            <person name="LaButti K."/>
            <person name="Lindquist E.A."/>
            <person name="Lucas S."/>
            <person name="Salamov A.A."/>
            <person name="Bradshaw R.E."/>
            <person name="Ciuffetti L."/>
            <person name="Hamelin R.C."/>
            <person name="Kema G.H.J."/>
            <person name="Lawrence C."/>
            <person name="Scott J.A."/>
            <person name="Spatafora J.W."/>
            <person name="Turgeon B.G."/>
            <person name="de Wit P.J.G.M."/>
            <person name="Zhong S."/>
            <person name="Goodwin S.B."/>
            <person name="Grigoriev I.V."/>
        </authorList>
    </citation>
    <scope>NUCLEOTIDE SEQUENCE [LARGE SCALE GENOMIC DNA]</scope>
    <source>
        <strain evidence="2 3">CIRAD86</strain>
    </source>
</reference>
<dbReference type="STRING" id="383855.M3AMV8"/>
<evidence type="ECO:0000313" key="2">
    <source>
        <dbReference type="EMBL" id="EME85931.1"/>
    </source>
</evidence>
<feature type="compositionally biased region" description="Basic and acidic residues" evidence="1">
    <location>
        <begin position="428"/>
        <end position="446"/>
    </location>
</feature>
<dbReference type="GeneID" id="19332690"/>
<dbReference type="eggNOG" id="ENOG502RME5">
    <property type="taxonomic scope" value="Eukaryota"/>
</dbReference>
<dbReference type="EMBL" id="KB446556">
    <property type="protein sequence ID" value="EME85931.1"/>
    <property type="molecule type" value="Genomic_DNA"/>
</dbReference>
<protein>
    <submittedName>
        <fullName evidence="2">Uncharacterized protein</fullName>
    </submittedName>
</protein>
<dbReference type="HOGENOM" id="CLU_359853_0_0_1"/>
<accession>M3AMV8</accession>
<evidence type="ECO:0000256" key="1">
    <source>
        <dbReference type="SAM" id="MobiDB-lite"/>
    </source>
</evidence>
<sequence length="778" mass="86607">MTWARRRMIVSAFLRWMDGFGRKGRFGVRKTIASRDTPYDKADAISCLPKIPFGNGFVNCIPHRIKTLLPLSVSLTVLMSSLCERLRHRSAYPNLTTRDWDWISLLSLMLIWISNGGYASKGFMIAIETIDDQSTLLRSILLCPDKISLCGNGGSYSLETSFLTRQINSFDPKELNVSRDFCVLRIALQTGIESLKGSWNKLRCFRPHAGIVAKKNSTSMSESTESRAWNIRKSHMLLLLVLLVKAKSLTGGPIVTCERDVRALPSFAASRSIIKGNLQPPFNLKHTNFDQQHSFSDNHLFTTTLAHPKHFSRPTDTPRAQISSPNATILASTSLIVWFHTQLSPPAYRSLCALLECAEIADGYEDGMLTVCFNGAEIVFADKMKNSTVIFAKPTEPSDVDSKGGSKSSSGGSRSDAKAGKAPPPCSKKGDGKGQDGGEGNGRRSGDPPTLGKVLRTPVNVKFDLPDMALGARELCCYFPHQSQWADYLIRLLRNGWKVKDIAKAQLFHRGELNATNLTRRHDALRHQVLVAGRDHYNDENWTTTRWLQASHADSLPFSTAPANGNFLDLYDVTTWTPRRGQTATGGYPTFEQIRQGVDVTREPTGEDAGVFTRTVQLVFANYDADWHRAHRIDEVPAIAGALSIQPTNEAQNTATWDQNALTRLNNNVAQRAAFMYQKMLNVAEKQQAGEKRWRENRILVFGFRGGMALISGLLSEGAPTLNIPKLHFVTEFFSLIPDIKIHFLAIDGFVILTEISGRYVKKRNAHQRNPAQSALRD</sequence>
<dbReference type="KEGG" id="pfj:MYCFIDRAFT_171771"/>
<feature type="region of interest" description="Disordered" evidence="1">
    <location>
        <begin position="394"/>
        <end position="453"/>
    </location>
</feature>
<proteinExistence type="predicted"/>
<dbReference type="AlphaFoldDB" id="M3AMV8"/>
<gene>
    <name evidence="2" type="ORF">MYCFIDRAFT_171771</name>
</gene>
<evidence type="ECO:0000313" key="3">
    <source>
        <dbReference type="Proteomes" id="UP000016932"/>
    </source>
</evidence>
<name>M3AMV8_PSEFD</name>
<dbReference type="OrthoDB" id="3648884at2759"/>
<dbReference type="RefSeq" id="XP_007923382.1">
    <property type="nucleotide sequence ID" value="XM_007925191.1"/>
</dbReference>
<dbReference type="Proteomes" id="UP000016932">
    <property type="component" value="Unassembled WGS sequence"/>
</dbReference>
<keyword evidence="3" id="KW-1185">Reference proteome</keyword>
<organism evidence="2 3">
    <name type="scientific">Pseudocercospora fijiensis (strain CIRAD86)</name>
    <name type="common">Black leaf streak disease fungus</name>
    <name type="synonym">Mycosphaerella fijiensis</name>
    <dbReference type="NCBI Taxonomy" id="383855"/>
    <lineage>
        <taxon>Eukaryota</taxon>
        <taxon>Fungi</taxon>
        <taxon>Dikarya</taxon>
        <taxon>Ascomycota</taxon>
        <taxon>Pezizomycotina</taxon>
        <taxon>Dothideomycetes</taxon>
        <taxon>Dothideomycetidae</taxon>
        <taxon>Mycosphaerellales</taxon>
        <taxon>Mycosphaerellaceae</taxon>
        <taxon>Pseudocercospora</taxon>
    </lineage>
</organism>
<feature type="compositionally biased region" description="Low complexity" evidence="1">
    <location>
        <begin position="403"/>
        <end position="414"/>
    </location>
</feature>
<dbReference type="VEuPathDB" id="FungiDB:MYCFIDRAFT_171771"/>